<dbReference type="HOGENOM" id="CLU_2368198_0_0_0"/>
<dbReference type="KEGG" id="dpd:Deipe_3181"/>
<proteinExistence type="predicted"/>
<gene>
    <name evidence="1" type="ordered locus">Deipe_3181</name>
</gene>
<dbReference type="OrthoDB" id="72682at2"/>
<evidence type="ECO:0000313" key="1">
    <source>
        <dbReference type="EMBL" id="AFZ68624.1"/>
    </source>
</evidence>
<dbReference type="STRING" id="937777.Deipe_3181"/>
<evidence type="ECO:0000313" key="2">
    <source>
        <dbReference type="Proteomes" id="UP000010467"/>
    </source>
</evidence>
<organism evidence="1 2">
    <name type="scientific">Deinococcus peraridilitoris (strain DSM 19664 / LMG 22246 / CIP 109416 / KR-200)</name>
    <dbReference type="NCBI Taxonomy" id="937777"/>
    <lineage>
        <taxon>Bacteria</taxon>
        <taxon>Thermotogati</taxon>
        <taxon>Deinococcota</taxon>
        <taxon>Deinococci</taxon>
        <taxon>Deinococcales</taxon>
        <taxon>Deinococcaceae</taxon>
        <taxon>Deinococcus</taxon>
    </lineage>
</organism>
<dbReference type="RefSeq" id="WP_015236922.1">
    <property type="nucleotide sequence ID" value="NC_019793.1"/>
</dbReference>
<accession>L0A5C9</accession>
<dbReference type="AlphaFoldDB" id="L0A5C9"/>
<dbReference type="PATRIC" id="fig|937777.3.peg.3194"/>
<sequence>MEFIVLRAGQVIHEEPMLPGAVPALVGLPAVEGVGVNEHLGENRVEGWKIELNSLEELLRLSLDVQGQVVLRRPSDLRLNGQEAFALDITPGIGQ</sequence>
<name>L0A5C9_DEIPD</name>
<protein>
    <submittedName>
        <fullName evidence="1">Uncharacterized protein</fullName>
    </submittedName>
</protein>
<reference evidence="2" key="1">
    <citation type="submission" date="2012-03" db="EMBL/GenBank/DDBJ databases">
        <title>Complete sequence of chromosome of Deinococcus peraridilitoris DSM 19664.</title>
        <authorList>
            <person name="Lucas S."/>
            <person name="Copeland A."/>
            <person name="Lapidus A."/>
            <person name="Glavina del Rio T."/>
            <person name="Dalin E."/>
            <person name="Tice H."/>
            <person name="Bruce D."/>
            <person name="Goodwin L."/>
            <person name="Pitluck S."/>
            <person name="Peters L."/>
            <person name="Mikhailova N."/>
            <person name="Lu M."/>
            <person name="Kyrpides N."/>
            <person name="Mavromatis K."/>
            <person name="Ivanova N."/>
            <person name="Brettin T."/>
            <person name="Detter J.C."/>
            <person name="Han C."/>
            <person name="Larimer F."/>
            <person name="Land M."/>
            <person name="Hauser L."/>
            <person name="Markowitz V."/>
            <person name="Cheng J.-F."/>
            <person name="Hugenholtz P."/>
            <person name="Woyke T."/>
            <person name="Wu D."/>
            <person name="Pukall R."/>
            <person name="Steenblock K."/>
            <person name="Brambilla E."/>
            <person name="Klenk H.-P."/>
            <person name="Eisen J.A."/>
        </authorList>
    </citation>
    <scope>NUCLEOTIDE SEQUENCE [LARGE SCALE GENOMIC DNA]</scope>
    <source>
        <strain evidence="2">DSM 19664 / LMG 22246 / CIP 109416 / KR-200</strain>
    </source>
</reference>
<dbReference type="EMBL" id="CP003382">
    <property type="protein sequence ID" value="AFZ68624.1"/>
    <property type="molecule type" value="Genomic_DNA"/>
</dbReference>
<keyword evidence="2" id="KW-1185">Reference proteome</keyword>
<dbReference type="Proteomes" id="UP000010467">
    <property type="component" value="Chromosome"/>
</dbReference>